<dbReference type="PANTHER" id="PTHR48075:SF5">
    <property type="entry name" value="3-HYDROXYBUTYRYL-COA DEHYDROGENASE"/>
    <property type="match status" value="1"/>
</dbReference>
<evidence type="ECO:0000256" key="4">
    <source>
        <dbReference type="PIRSR" id="PIRSR000105-1"/>
    </source>
</evidence>
<keyword evidence="3" id="KW-0560">Oxidoreductase</keyword>
<evidence type="ECO:0000256" key="3">
    <source>
        <dbReference type="ARBA" id="ARBA00023002"/>
    </source>
</evidence>
<sequence>MSTTTGENMSGTELVGVVGAGVIGTGVAQAVAAAGYGVVLVDRTEEVLDTARRGVRDGLRMRRLLGSGGSREEDARTLDRIAFTTDPAELAPVDFVIENVTEDWDVKKSVYRVLDEVCRPDRVLAANTSVIPITGIAGLVREPGRVLGMHFMNPVPLKAVVEVVRGHYTTDATVGTALDLLARMGAEGVVVGDSPGFVTNRVLMPTINEAVFLLQERVAGVEEIDRIFKGCFHHRMGPLETADLIGLDTVLRSIEGLFHSFADSKYRPCPLLRSMVDAGLLGRKSGQGFYSYRGDVAR</sequence>
<dbReference type="GO" id="GO:0070403">
    <property type="term" value="F:NAD+ binding"/>
    <property type="evidence" value="ECO:0007669"/>
    <property type="project" value="InterPro"/>
</dbReference>
<organism evidence="8">
    <name type="scientific">Streptoalloteichus sp. ATCC 53650</name>
    <dbReference type="NCBI Taxonomy" id="756733"/>
    <lineage>
        <taxon>Bacteria</taxon>
        <taxon>Bacillati</taxon>
        <taxon>Actinomycetota</taxon>
        <taxon>Actinomycetes</taxon>
        <taxon>Pseudonocardiales</taxon>
        <taxon>Pseudonocardiaceae</taxon>
        <taxon>Streptoalloteichus</taxon>
    </lineage>
</organism>
<dbReference type="SUPFAM" id="SSF51735">
    <property type="entry name" value="NAD(P)-binding Rossmann-fold domains"/>
    <property type="match status" value="1"/>
</dbReference>
<dbReference type="GO" id="GO:0006631">
    <property type="term" value="P:fatty acid metabolic process"/>
    <property type="evidence" value="ECO:0007669"/>
    <property type="project" value="InterPro"/>
</dbReference>
<dbReference type="InterPro" id="IPR036291">
    <property type="entry name" value="NAD(P)-bd_dom_sf"/>
</dbReference>
<evidence type="ECO:0000259" key="7">
    <source>
        <dbReference type="Pfam" id="PF02737"/>
    </source>
</evidence>
<feature type="domain" description="3-hydroxyacyl-CoA dehydrogenase C-terminal" evidence="6">
    <location>
        <begin position="196"/>
        <end position="292"/>
    </location>
</feature>
<evidence type="ECO:0000259" key="6">
    <source>
        <dbReference type="Pfam" id="PF00725"/>
    </source>
</evidence>
<feature type="domain" description="3-hydroxyacyl-CoA dehydrogenase NAD binding" evidence="7">
    <location>
        <begin position="15"/>
        <end position="193"/>
    </location>
</feature>
<name>K4PC66_9PSEU</name>
<dbReference type="PIRSF" id="PIRSF000105">
    <property type="entry name" value="HCDH"/>
    <property type="match status" value="1"/>
</dbReference>
<feature type="binding site" evidence="5">
    <location>
        <position position="284"/>
    </location>
    <ligand>
        <name>NAD(+)</name>
        <dbReference type="ChEBI" id="CHEBI:57540"/>
    </ligand>
</feature>
<dbReference type="InterPro" id="IPR008927">
    <property type="entry name" value="6-PGluconate_DH-like_C_sf"/>
</dbReference>
<dbReference type="InterPro" id="IPR013328">
    <property type="entry name" value="6PGD_dom2"/>
</dbReference>
<evidence type="ECO:0000256" key="1">
    <source>
        <dbReference type="ARBA" id="ARBA00005086"/>
    </source>
</evidence>
<feature type="binding site" evidence="5">
    <location>
        <position position="42"/>
    </location>
    <ligand>
        <name>NAD(+)</name>
        <dbReference type="ChEBI" id="CHEBI:57540"/>
    </ligand>
</feature>
<dbReference type="GO" id="GO:0016616">
    <property type="term" value="F:oxidoreductase activity, acting on the CH-OH group of donors, NAD or NADP as acceptor"/>
    <property type="evidence" value="ECO:0007669"/>
    <property type="project" value="InterPro"/>
</dbReference>
<feature type="site" description="Important for catalytic activity" evidence="4">
    <location>
        <position position="150"/>
    </location>
</feature>
<dbReference type="EMBL" id="JX679499">
    <property type="protein sequence ID" value="AFV52201.1"/>
    <property type="molecule type" value="Genomic_DNA"/>
</dbReference>
<evidence type="ECO:0000256" key="5">
    <source>
        <dbReference type="PIRSR" id="PIRSR000105-2"/>
    </source>
</evidence>
<protein>
    <submittedName>
        <fullName evidence="8">Enoyl reductase</fullName>
    </submittedName>
</protein>
<feature type="binding site" evidence="5">
    <location>
        <begin position="19"/>
        <end position="24"/>
    </location>
    <ligand>
        <name>NAD(+)</name>
        <dbReference type="ChEBI" id="CHEBI:57540"/>
    </ligand>
</feature>
<dbReference type="Gene3D" id="3.40.50.720">
    <property type="entry name" value="NAD(P)-binding Rossmann-like Domain"/>
    <property type="match status" value="1"/>
</dbReference>
<dbReference type="Gene3D" id="1.10.1040.10">
    <property type="entry name" value="N-(1-d-carboxylethyl)-l-norvaline Dehydrogenase, domain 2"/>
    <property type="match status" value="1"/>
</dbReference>
<dbReference type="InterPro" id="IPR006176">
    <property type="entry name" value="3-OHacyl-CoA_DH_NAD-bd"/>
</dbReference>
<comment type="pathway">
    <text evidence="1">Lipid metabolism; butanoate metabolism.</text>
</comment>
<dbReference type="PANTHER" id="PTHR48075">
    <property type="entry name" value="3-HYDROXYACYL-COA DEHYDROGENASE FAMILY PROTEIN"/>
    <property type="match status" value="1"/>
</dbReference>
<dbReference type="AlphaFoldDB" id="K4PC66"/>
<feature type="binding site" evidence="5">
    <location>
        <position position="102"/>
    </location>
    <ligand>
        <name>NAD(+)</name>
        <dbReference type="ChEBI" id="CHEBI:57540"/>
    </ligand>
</feature>
<evidence type="ECO:0000256" key="2">
    <source>
        <dbReference type="ARBA" id="ARBA00009463"/>
    </source>
</evidence>
<comment type="similarity">
    <text evidence="2">Belongs to the 3-hydroxyacyl-CoA dehydrogenase family.</text>
</comment>
<evidence type="ECO:0000313" key="8">
    <source>
        <dbReference type="EMBL" id="AFV52201.1"/>
    </source>
</evidence>
<feature type="binding site" evidence="5">
    <location>
        <position position="153"/>
    </location>
    <ligand>
        <name>NAD(+)</name>
        <dbReference type="ChEBI" id="CHEBI:57540"/>
    </ligand>
</feature>
<dbReference type="Pfam" id="PF00725">
    <property type="entry name" value="3HCDH"/>
    <property type="match status" value="1"/>
</dbReference>
<proteinExistence type="inferred from homology"/>
<accession>K4PC66</accession>
<dbReference type="InterPro" id="IPR022694">
    <property type="entry name" value="3-OHacyl-CoA_DH"/>
</dbReference>
<feature type="binding site" evidence="5">
    <location>
        <position position="107"/>
    </location>
    <ligand>
        <name>NAD(+)</name>
        <dbReference type="ChEBI" id="CHEBI:57540"/>
    </ligand>
</feature>
<reference evidence="8" key="1">
    <citation type="journal article" date="2013" name="Proc. Natl. Acad. Sci. U.S.A.">
        <title>A new member of the 4-methylideneimidazole-5-one-containing aminomutase family from the enediyne kedarcidin biosynthetic pathway.</title>
        <authorList>
            <person name="Huang S.X."/>
            <person name="Lohman J.R."/>
            <person name="Huang T."/>
            <person name="Shen B."/>
        </authorList>
    </citation>
    <scope>NUCLEOTIDE SEQUENCE</scope>
    <source>
        <strain evidence="8">ATCC 53650</strain>
    </source>
</reference>
<keyword evidence="5" id="KW-0520">NAD</keyword>
<dbReference type="Pfam" id="PF02737">
    <property type="entry name" value="3HCDH_N"/>
    <property type="match status" value="1"/>
</dbReference>
<feature type="binding site" evidence="5">
    <location>
        <position position="129"/>
    </location>
    <ligand>
        <name>NAD(+)</name>
        <dbReference type="ChEBI" id="CHEBI:57540"/>
    </ligand>
</feature>
<dbReference type="InterPro" id="IPR006108">
    <property type="entry name" value="3HC_DH_C"/>
</dbReference>
<dbReference type="SUPFAM" id="SSF48179">
    <property type="entry name" value="6-phosphogluconate dehydrogenase C-terminal domain-like"/>
    <property type="match status" value="1"/>
</dbReference>